<keyword evidence="1" id="KW-0812">Transmembrane</keyword>
<name>K0B6D1_9ARCH</name>
<sequence length="158" mass="17989">MSKREPSIVEFIEWIKELDDPYKVFLFSLFSAISLYVIVQFGHDIDPATINEIFLGELIKSLGNETLIWFWANVFQPVSAIAGILELIVLLYAIFRLGIIGLFVSITGFIGWIILIFRITLDWIPEIFYVGVVLVLISAIIAKINSNLDFDEQGSVRF</sequence>
<dbReference type="PATRIC" id="fig|1229908.8.peg.135"/>
<accession>K0B6D1</accession>
<dbReference type="GeneID" id="13725577"/>
<keyword evidence="1" id="KW-0472">Membrane</keyword>
<protein>
    <submittedName>
        <fullName evidence="2">Uncharacterized protein</fullName>
    </submittedName>
</protein>
<dbReference type="KEGG" id="nkr:NKOR_00640"/>
<feature type="transmembrane region" description="Helical" evidence="1">
    <location>
        <begin position="99"/>
        <end position="121"/>
    </location>
</feature>
<feature type="transmembrane region" description="Helical" evidence="1">
    <location>
        <begin position="21"/>
        <end position="39"/>
    </location>
</feature>
<dbReference type="HOGENOM" id="CLU_1665400_0_0_2"/>
<organism evidence="2 3">
    <name type="scientific">Candidatus Nitrosopumilus koreensis AR1</name>
    <dbReference type="NCBI Taxonomy" id="1229908"/>
    <lineage>
        <taxon>Archaea</taxon>
        <taxon>Nitrososphaerota</taxon>
        <taxon>Nitrososphaeria</taxon>
        <taxon>Nitrosopumilales</taxon>
        <taxon>Nitrosopumilaceae</taxon>
        <taxon>Nitrosopumilus</taxon>
    </lineage>
</organism>
<evidence type="ECO:0000256" key="1">
    <source>
        <dbReference type="SAM" id="Phobius"/>
    </source>
</evidence>
<dbReference type="Proteomes" id="UP000006101">
    <property type="component" value="Chromosome"/>
</dbReference>
<proteinExistence type="predicted"/>
<reference evidence="2 3" key="1">
    <citation type="journal article" date="2012" name="J. Bacteriol.">
        <title>Draft Genome Sequence of an Ammonia-Oxidizing Archaeon, "Candidatus Nitrosopumilus koreensis" AR1, from Marine Sediment.</title>
        <authorList>
            <person name="Park S.J."/>
            <person name="Kim J.G."/>
            <person name="Jung M.Y."/>
            <person name="Kim S.J."/>
            <person name="Cha I.T."/>
            <person name="Kwon K."/>
            <person name="Lee J.H."/>
            <person name="Rhee S.K."/>
        </authorList>
    </citation>
    <scope>NUCLEOTIDE SEQUENCE [LARGE SCALE GENOMIC DNA]</scope>
    <source>
        <strain evidence="2 3">AR1</strain>
    </source>
</reference>
<dbReference type="EMBL" id="CP003842">
    <property type="protein sequence ID" value="AFS80046.1"/>
    <property type="molecule type" value="Genomic_DNA"/>
</dbReference>
<gene>
    <name evidence="2" type="ORF">NKOR_00640</name>
</gene>
<dbReference type="AlphaFoldDB" id="K0B6D1"/>
<evidence type="ECO:0000313" key="2">
    <source>
        <dbReference type="EMBL" id="AFS80046.1"/>
    </source>
</evidence>
<keyword evidence="3" id="KW-1185">Reference proteome</keyword>
<dbReference type="RefSeq" id="WP_014962437.1">
    <property type="nucleotide sequence ID" value="NC_018655.1"/>
</dbReference>
<keyword evidence="1" id="KW-1133">Transmembrane helix</keyword>
<feature type="transmembrane region" description="Helical" evidence="1">
    <location>
        <begin position="68"/>
        <end position="92"/>
    </location>
</feature>
<feature type="transmembrane region" description="Helical" evidence="1">
    <location>
        <begin position="127"/>
        <end position="144"/>
    </location>
</feature>
<evidence type="ECO:0000313" key="3">
    <source>
        <dbReference type="Proteomes" id="UP000006101"/>
    </source>
</evidence>